<proteinExistence type="predicted"/>
<name>A0A9X3X5E4_9BACT</name>
<dbReference type="Proteomes" id="UP001151081">
    <property type="component" value="Unassembled WGS sequence"/>
</dbReference>
<keyword evidence="2" id="KW-1185">Reference proteome</keyword>
<organism evidence="1 2">
    <name type="scientific">Polyangium jinanense</name>
    <dbReference type="NCBI Taxonomy" id="2829994"/>
    <lineage>
        <taxon>Bacteria</taxon>
        <taxon>Pseudomonadati</taxon>
        <taxon>Myxococcota</taxon>
        <taxon>Polyangia</taxon>
        <taxon>Polyangiales</taxon>
        <taxon>Polyangiaceae</taxon>
        <taxon>Polyangium</taxon>
    </lineage>
</organism>
<dbReference type="EMBL" id="JAGTJJ010000009">
    <property type="protein sequence ID" value="MDC3982633.1"/>
    <property type="molecule type" value="Genomic_DNA"/>
</dbReference>
<comment type="caution">
    <text evidence="1">The sequence shown here is derived from an EMBL/GenBank/DDBJ whole genome shotgun (WGS) entry which is preliminary data.</text>
</comment>
<dbReference type="RefSeq" id="WP_272422501.1">
    <property type="nucleotide sequence ID" value="NZ_JAGTJJ010000009.1"/>
</dbReference>
<gene>
    <name evidence="1" type="ORF">KEG57_19110</name>
</gene>
<accession>A0A9X3X5E4</accession>
<reference evidence="1 2" key="1">
    <citation type="submission" date="2021-04" db="EMBL/GenBank/DDBJ databases">
        <title>Genome analysis of Polyangium sp.</title>
        <authorList>
            <person name="Li Y."/>
            <person name="Wang J."/>
        </authorList>
    </citation>
    <scope>NUCLEOTIDE SEQUENCE [LARGE SCALE GENOMIC DNA]</scope>
    <source>
        <strain evidence="1 2">SDU14</strain>
    </source>
</reference>
<evidence type="ECO:0000313" key="2">
    <source>
        <dbReference type="Proteomes" id="UP001151081"/>
    </source>
</evidence>
<evidence type="ECO:0000313" key="1">
    <source>
        <dbReference type="EMBL" id="MDC3982633.1"/>
    </source>
</evidence>
<sequence>MRMLVPPTLNLSAPVAMPAPGAVPEALRFPVGEARHLLAAYARKFAGKPRVTRDTALLQEMAERLRSLQVEIMATRASGAGIEGMAAAIGGHLALFAVELAQIRKAIHAQPTAARLASQVTRLNDQLLLYRIHFAGRPRLTGRAGLLRRSAASLADILSTLEDPELDALSDARVALCRERGRAQLRTLQNEAREIERVQAAAPLGERLRSLEHEAALISTEFQVFFEGKPRERTNLIQLAQMCDRLAEIEQQIAALFRQDHSAESARILAGVQRQLDIYEAEYPRIREAWRRRGIDV</sequence>
<dbReference type="AlphaFoldDB" id="A0A9X3X5E4"/>
<protein>
    <submittedName>
        <fullName evidence="1">Uncharacterized protein</fullName>
    </submittedName>
</protein>